<feature type="compositionally biased region" description="Acidic residues" evidence="1">
    <location>
        <begin position="85"/>
        <end position="99"/>
    </location>
</feature>
<sequence length="99" mass="10767">MSFLYGGDVRRGEIGRVPKHTEISVCRRRRRCGGGVINSEGEDEVEVNAGVYGDVGELDVFELRSDVLGEVVGVLGSGGRREEEGHDEDGWEEEKGEGS</sequence>
<evidence type="ECO:0000256" key="1">
    <source>
        <dbReference type="SAM" id="MobiDB-lite"/>
    </source>
</evidence>
<keyword evidence="3" id="KW-1185">Reference proteome</keyword>
<feature type="region of interest" description="Disordered" evidence="1">
    <location>
        <begin position="76"/>
        <end position="99"/>
    </location>
</feature>
<name>A0AAV7G2V5_DENCH</name>
<comment type="caution">
    <text evidence="2">The sequence shown here is derived from an EMBL/GenBank/DDBJ whole genome shotgun (WGS) entry which is preliminary data.</text>
</comment>
<accession>A0AAV7G2V5</accession>
<dbReference type="Proteomes" id="UP000775213">
    <property type="component" value="Unassembled WGS sequence"/>
</dbReference>
<protein>
    <submittedName>
        <fullName evidence="2">Uncharacterized protein</fullName>
    </submittedName>
</protein>
<evidence type="ECO:0000313" key="3">
    <source>
        <dbReference type="Proteomes" id="UP000775213"/>
    </source>
</evidence>
<gene>
    <name evidence="2" type="ORF">IEQ34_020500</name>
</gene>
<dbReference type="AlphaFoldDB" id="A0AAV7G2V5"/>
<dbReference type="EMBL" id="JAGFBR010000018">
    <property type="protein sequence ID" value="KAH0449808.1"/>
    <property type="molecule type" value="Genomic_DNA"/>
</dbReference>
<reference evidence="2 3" key="1">
    <citation type="journal article" date="2021" name="Hortic Res">
        <title>Chromosome-scale assembly of the Dendrobium chrysotoxum genome enhances the understanding of orchid evolution.</title>
        <authorList>
            <person name="Zhang Y."/>
            <person name="Zhang G.Q."/>
            <person name="Zhang D."/>
            <person name="Liu X.D."/>
            <person name="Xu X.Y."/>
            <person name="Sun W.H."/>
            <person name="Yu X."/>
            <person name="Zhu X."/>
            <person name="Wang Z.W."/>
            <person name="Zhao X."/>
            <person name="Zhong W.Y."/>
            <person name="Chen H."/>
            <person name="Yin W.L."/>
            <person name="Huang T."/>
            <person name="Niu S.C."/>
            <person name="Liu Z.J."/>
        </authorList>
    </citation>
    <scope>NUCLEOTIDE SEQUENCE [LARGE SCALE GENOMIC DNA]</scope>
    <source>
        <strain evidence="2">Lindl</strain>
    </source>
</reference>
<organism evidence="2 3">
    <name type="scientific">Dendrobium chrysotoxum</name>
    <name type="common">Orchid</name>
    <dbReference type="NCBI Taxonomy" id="161865"/>
    <lineage>
        <taxon>Eukaryota</taxon>
        <taxon>Viridiplantae</taxon>
        <taxon>Streptophyta</taxon>
        <taxon>Embryophyta</taxon>
        <taxon>Tracheophyta</taxon>
        <taxon>Spermatophyta</taxon>
        <taxon>Magnoliopsida</taxon>
        <taxon>Liliopsida</taxon>
        <taxon>Asparagales</taxon>
        <taxon>Orchidaceae</taxon>
        <taxon>Epidendroideae</taxon>
        <taxon>Malaxideae</taxon>
        <taxon>Dendrobiinae</taxon>
        <taxon>Dendrobium</taxon>
    </lineage>
</organism>
<evidence type="ECO:0000313" key="2">
    <source>
        <dbReference type="EMBL" id="KAH0449808.1"/>
    </source>
</evidence>
<proteinExistence type="predicted"/>